<organism evidence="3 4">
    <name type="scientific">Morganella morganii</name>
    <name type="common">Proteus morganii</name>
    <dbReference type="NCBI Taxonomy" id="582"/>
    <lineage>
        <taxon>Bacteria</taxon>
        <taxon>Pseudomonadati</taxon>
        <taxon>Pseudomonadota</taxon>
        <taxon>Gammaproteobacteria</taxon>
        <taxon>Enterobacterales</taxon>
        <taxon>Morganellaceae</taxon>
        <taxon>Morganella</taxon>
    </lineage>
</organism>
<dbReference type="AlphaFoldDB" id="A0A9Q4GRC1"/>
<reference evidence="3" key="1">
    <citation type="submission" date="2022-08" db="EMBL/GenBank/DDBJ databases">
        <authorList>
            <person name="Dale J.L."/>
        </authorList>
    </citation>
    <scope>NUCLEOTIDE SEQUENCE</scope>
    <source>
        <strain evidence="3">2022EL-00758</strain>
    </source>
</reference>
<dbReference type="SUPFAM" id="SSF101756">
    <property type="entry name" value="Hypothetical protein YgiW"/>
    <property type="match status" value="1"/>
</dbReference>
<accession>A0A9Q4GRC1</accession>
<evidence type="ECO:0000256" key="1">
    <source>
        <dbReference type="ARBA" id="ARBA00022729"/>
    </source>
</evidence>
<dbReference type="Gene3D" id="2.40.50.200">
    <property type="entry name" value="Bacterial OB-fold"/>
    <property type="match status" value="1"/>
</dbReference>
<dbReference type="Proteomes" id="UP001076655">
    <property type="component" value="Unassembled WGS sequence"/>
</dbReference>
<evidence type="ECO:0000256" key="2">
    <source>
        <dbReference type="SAM" id="SignalP"/>
    </source>
</evidence>
<dbReference type="Pfam" id="PF04076">
    <property type="entry name" value="BOF"/>
    <property type="match status" value="1"/>
</dbReference>
<protein>
    <submittedName>
        <fullName evidence="3">NirD/YgiW/YdeI family stress tolerance protein</fullName>
    </submittedName>
</protein>
<feature type="signal peptide" evidence="2">
    <location>
        <begin position="1"/>
        <end position="23"/>
    </location>
</feature>
<dbReference type="RefSeq" id="WP_046894434.1">
    <property type="nucleotide sequence ID" value="NZ_BRRE01000004.1"/>
</dbReference>
<dbReference type="EMBL" id="JAPNMI010000003">
    <property type="protein sequence ID" value="MCY0789282.1"/>
    <property type="molecule type" value="Genomic_DNA"/>
</dbReference>
<evidence type="ECO:0000313" key="4">
    <source>
        <dbReference type="Proteomes" id="UP001076655"/>
    </source>
</evidence>
<sequence length="126" mass="13660">MKKLLLAGLLGGAVFGLSANVLANVNHNNQSAGGGFASQAAQVVSVSNANNQPDDSRVIIEGFIIRNISHNLYEFKDDSGITRVKIDNEKWNGINVSPETKIRVEGRVDNHLIQHEINAERVSLAE</sequence>
<dbReference type="InterPro" id="IPR005220">
    <property type="entry name" value="CarO-like"/>
</dbReference>
<name>A0A9Q4GRC1_MORMO</name>
<dbReference type="NCBIfam" id="NF033674">
    <property type="entry name" value="stress_OB_fold"/>
    <property type="match status" value="1"/>
</dbReference>
<proteinExistence type="predicted"/>
<feature type="chain" id="PRO_5040234983" evidence="2">
    <location>
        <begin position="24"/>
        <end position="126"/>
    </location>
</feature>
<evidence type="ECO:0000313" key="3">
    <source>
        <dbReference type="EMBL" id="MCY0789282.1"/>
    </source>
</evidence>
<comment type="caution">
    <text evidence="3">The sequence shown here is derived from an EMBL/GenBank/DDBJ whole genome shotgun (WGS) entry which is preliminary data.</text>
</comment>
<dbReference type="PANTHER" id="PTHR36571">
    <property type="entry name" value="PROTEIN YGIW"/>
    <property type="match status" value="1"/>
</dbReference>
<dbReference type="PANTHER" id="PTHR36571:SF1">
    <property type="entry name" value="PROTEIN YGIW"/>
    <property type="match status" value="1"/>
</dbReference>
<gene>
    <name evidence="3" type="ORF">N0392_06235</name>
</gene>
<keyword evidence="1 2" id="KW-0732">Signal</keyword>
<dbReference type="InterPro" id="IPR036700">
    <property type="entry name" value="BOBF_sf"/>
</dbReference>